<dbReference type="Proteomes" id="UP000191522">
    <property type="component" value="Unassembled WGS sequence"/>
</dbReference>
<protein>
    <submittedName>
        <fullName evidence="1">Uncharacterized protein</fullName>
    </submittedName>
</protein>
<organism evidence="1 2">
    <name type="scientific">Penicillium decumbens</name>
    <dbReference type="NCBI Taxonomy" id="69771"/>
    <lineage>
        <taxon>Eukaryota</taxon>
        <taxon>Fungi</taxon>
        <taxon>Dikarya</taxon>
        <taxon>Ascomycota</taxon>
        <taxon>Pezizomycotina</taxon>
        <taxon>Eurotiomycetes</taxon>
        <taxon>Eurotiomycetidae</taxon>
        <taxon>Eurotiales</taxon>
        <taxon>Aspergillaceae</taxon>
        <taxon>Penicillium</taxon>
    </lineage>
</organism>
<reference evidence="2" key="1">
    <citation type="journal article" date="2017" name="Nat. Microbiol.">
        <title>Global analysis of biosynthetic gene clusters reveals vast potential of secondary metabolite production in Penicillium species.</title>
        <authorList>
            <person name="Nielsen J.C."/>
            <person name="Grijseels S."/>
            <person name="Prigent S."/>
            <person name="Ji B."/>
            <person name="Dainat J."/>
            <person name="Nielsen K.F."/>
            <person name="Frisvad J.C."/>
            <person name="Workman M."/>
            <person name="Nielsen J."/>
        </authorList>
    </citation>
    <scope>NUCLEOTIDE SEQUENCE [LARGE SCALE GENOMIC DNA]</scope>
    <source>
        <strain evidence="2">IBT 11843</strain>
    </source>
</reference>
<sequence length="56" mass="5694">MTSGGSGGAWAGIAIEEALKVGEEALEVGEEALEVGEEALEVEKSDFLSGIQLESA</sequence>
<accession>A0A1V6P9F6</accession>
<keyword evidence="2" id="KW-1185">Reference proteome</keyword>
<dbReference type="OrthoDB" id="10261039at2759"/>
<dbReference type="EMBL" id="MDYL01000014">
    <property type="protein sequence ID" value="OQD73659.1"/>
    <property type="molecule type" value="Genomic_DNA"/>
</dbReference>
<gene>
    <name evidence="1" type="ORF">PENDEC_c014G01605</name>
</gene>
<comment type="caution">
    <text evidence="1">The sequence shown here is derived from an EMBL/GenBank/DDBJ whole genome shotgun (WGS) entry which is preliminary data.</text>
</comment>
<evidence type="ECO:0000313" key="1">
    <source>
        <dbReference type="EMBL" id="OQD73659.1"/>
    </source>
</evidence>
<name>A0A1V6P9F6_PENDC</name>
<proteinExistence type="predicted"/>
<dbReference type="AlphaFoldDB" id="A0A1V6P9F6"/>
<evidence type="ECO:0000313" key="2">
    <source>
        <dbReference type="Proteomes" id="UP000191522"/>
    </source>
</evidence>